<keyword evidence="3" id="KW-1185">Reference proteome</keyword>
<dbReference type="InterPro" id="IPR013780">
    <property type="entry name" value="Glyco_hydro_b"/>
</dbReference>
<dbReference type="Pfam" id="PF22582">
    <property type="entry name" value="Amylosucrase_C-like"/>
    <property type="match status" value="1"/>
</dbReference>
<dbReference type="Gene3D" id="2.60.40.1180">
    <property type="entry name" value="Golgi alpha-mannosidase II"/>
    <property type="match status" value="1"/>
</dbReference>
<dbReference type="InterPro" id="IPR045857">
    <property type="entry name" value="O16G_dom_2"/>
</dbReference>
<name>C8XFW9_NAKMY</name>
<reference evidence="2 3" key="2">
    <citation type="journal article" date="2010" name="Stand. Genomic Sci.">
        <title>Complete genome sequence of Nakamurella multipartita type strain (Y-104).</title>
        <authorList>
            <person name="Tice H."/>
            <person name="Mayilraj S."/>
            <person name="Sims D."/>
            <person name="Lapidus A."/>
            <person name="Nolan M."/>
            <person name="Lucas S."/>
            <person name="Glavina Del Rio T."/>
            <person name="Copeland A."/>
            <person name="Cheng J.F."/>
            <person name="Meincke L."/>
            <person name="Bruce D."/>
            <person name="Goodwin L."/>
            <person name="Pitluck S."/>
            <person name="Ivanova N."/>
            <person name="Mavromatis K."/>
            <person name="Ovchinnikova G."/>
            <person name="Pati A."/>
            <person name="Chen A."/>
            <person name="Palaniappan K."/>
            <person name="Land M."/>
            <person name="Hauser L."/>
            <person name="Chang Y.J."/>
            <person name="Jeffries C.D."/>
            <person name="Detter J.C."/>
            <person name="Brettin T."/>
            <person name="Rohde M."/>
            <person name="Goker M."/>
            <person name="Bristow J."/>
            <person name="Eisen J.A."/>
            <person name="Markowitz V."/>
            <person name="Hugenholtz P."/>
            <person name="Kyrpides N.C."/>
            <person name="Klenk H.P."/>
            <person name="Chen F."/>
        </authorList>
    </citation>
    <scope>NUCLEOTIDE SEQUENCE [LARGE SCALE GENOMIC DNA]</scope>
    <source>
        <strain evidence="3">ATCC 700099 / DSM 44233 / CIP 104796 / JCM 9543 / NBRC 105858 / Y-104</strain>
    </source>
</reference>
<dbReference type="InParanoid" id="C8XFW9"/>
<accession>C8XFW9</accession>
<dbReference type="CAZy" id="GH13">
    <property type="family name" value="Glycoside Hydrolase Family 13"/>
</dbReference>
<proteinExistence type="predicted"/>
<evidence type="ECO:0000313" key="3">
    <source>
        <dbReference type="Proteomes" id="UP000002218"/>
    </source>
</evidence>
<dbReference type="Pfam" id="PF00128">
    <property type="entry name" value="Alpha-amylase"/>
    <property type="match status" value="1"/>
</dbReference>
<dbReference type="CDD" id="cd11324">
    <property type="entry name" value="AmyAc_Amylosucrase"/>
    <property type="match status" value="1"/>
</dbReference>
<organism evidence="2 3">
    <name type="scientific">Nakamurella multipartita (strain ATCC 700099 / DSM 44233 / CIP 104796 / JCM 9543 / NBRC 105858 / Y-104)</name>
    <name type="common">Microsphaera multipartita</name>
    <dbReference type="NCBI Taxonomy" id="479431"/>
    <lineage>
        <taxon>Bacteria</taxon>
        <taxon>Bacillati</taxon>
        <taxon>Actinomycetota</taxon>
        <taxon>Actinomycetes</taxon>
        <taxon>Nakamurellales</taxon>
        <taxon>Nakamurellaceae</taxon>
        <taxon>Nakamurella</taxon>
    </lineage>
</organism>
<gene>
    <name evidence="2" type="ordered locus">Namu_1690</name>
</gene>
<dbReference type="Gene3D" id="3.20.20.80">
    <property type="entry name" value="Glycosidases"/>
    <property type="match status" value="1"/>
</dbReference>
<dbReference type="SUPFAM" id="SSF51445">
    <property type="entry name" value="(Trans)glycosidases"/>
    <property type="match status" value="1"/>
</dbReference>
<sequence>MRPAPPELHAEAHHVLRDQPRHQVELFELRLDRWWQDLDDALTAVYGPAAADLERRLVRMAATAFAERSPDLHRLDLQRTLDPGWFQDESMLGYACFADRFAGDLTAVAGKIDYLRELGVTYLHLMPLLQPRDGDNDGGYAVADYRRVRTDLGTMDDLQALAAELRKAGISLVMDLVLNHVAAEHAWAQAARDGDPHYRDYFYVFPDRTEPDRYEQTLPEVFPDFAPGSFTHSPELDGWVWTTFNSWQWDVNWTNPDVFAEYADIVLFLANQGVQVLRLDAIAFVFKRMGTNCQNQPEVHAITQALRAVARIACPAVLFKAEAIVAPQDLVHYLGQGAHHGKVSDIAYHNSLMVQIWSMLAAQDATLAAHALRAIPPVPATTTWVTYARCHDDIGWAIDAADAAAVGLNGFEHQRFLSDYYSGLYPGSPARGLVFQENPDTGDRRISGTAASLSGLDAMTAPADADLVVGRLFLAHAIIMGWGGIPVVWMGDEIAMSNDPHWAEEPGHGDDNRWAHRPRMDWDRAQQRGDSSTVPGRVFAGLRHLVRTRSALPHLQASVAAEVPLLSDPGVLPVLRRHPLGPLLELFNVTADWRPFPGWRLAEYGLTGARDALSGEHIYPGSDGNVWLHPYGVLWLVPE</sequence>
<dbReference type="InterPro" id="IPR055218">
    <property type="entry name" value="Amylosucrase_C"/>
</dbReference>
<dbReference type="SMART" id="SM00642">
    <property type="entry name" value="Aamy"/>
    <property type="match status" value="1"/>
</dbReference>
<dbReference type="RefSeq" id="WP_015746983.1">
    <property type="nucleotide sequence ID" value="NC_013235.1"/>
</dbReference>
<dbReference type="InterPro" id="IPR017853">
    <property type="entry name" value="GH"/>
</dbReference>
<reference evidence="3" key="1">
    <citation type="submission" date="2009-09" db="EMBL/GenBank/DDBJ databases">
        <title>The complete genome of Nakamurella multipartita DSM 44233.</title>
        <authorList>
            <consortium name="US DOE Joint Genome Institute (JGI-PGF)"/>
            <person name="Lucas S."/>
            <person name="Copeland A."/>
            <person name="Lapidus A."/>
            <person name="Glavina del Rio T."/>
            <person name="Dalin E."/>
            <person name="Tice H."/>
            <person name="Bruce D."/>
            <person name="Goodwin L."/>
            <person name="Pitluck S."/>
            <person name="Kyrpides N."/>
            <person name="Mavromatis K."/>
            <person name="Ivanova N."/>
            <person name="Ovchinnikova G."/>
            <person name="Sims D."/>
            <person name="Meincke L."/>
            <person name="Brettin T."/>
            <person name="Detter J.C."/>
            <person name="Han C."/>
            <person name="Larimer F."/>
            <person name="Land M."/>
            <person name="Hauser L."/>
            <person name="Markowitz V."/>
            <person name="Cheng J.-F."/>
            <person name="Hugenholtz P."/>
            <person name="Woyke T."/>
            <person name="Wu D."/>
            <person name="Klenk H.-P."/>
            <person name="Eisen J.A."/>
        </authorList>
    </citation>
    <scope>NUCLEOTIDE SEQUENCE [LARGE SCALE GENOMIC DNA]</scope>
    <source>
        <strain evidence="3">ATCC 700099 / DSM 44233 / CIP 104796 / JCM 9543 / NBRC 105858 / Y-104</strain>
    </source>
</reference>
<dbReference type="Gene3D" id="1.10.1740.10">
    <property type="match status" value="1"/>
</dbReference>
<dbReference type="HOGENOM" id="CLU_022796_0_0_11"/>
<dbReference type="PANTHER" id="PTHR10357:SF213">
    <property type="entry name" value="ALPHA AMYLASE CATALYTIC REGION"/>
    <property type="match status" value="1"/>
</dbReference>
<dbReference type="Gene3D" id="3.90.400.10">
    <property type="entry name" value="Oligo-1,6-glucosidase, Domain 2"/>
    <property type="match status" value="1"/>
</dbReference>
<dbReference type="InterPro" id="IPR044077">
    <property type="entry name" value="Amylosucrase"/>
</dbReference>
<dbReference type="GO" id="GO:0005975">
    <property type="term" value="P:carbohydrate metabolic process"/>
    <property type="evidence" value="ECO:0007669"/>
    <property type="project" value="InterPro"/>
</dbReference>
<dbReference type="AlphaFoldDB" id="C8XFW9"/>
<dbReference type="GO" id="GO:0047669">
    <property type="term" value="F:amylosucrase activity"/>
    <property type="evidence" value="ECO:0007669"/>
    <property type="project" value="InterPro"/>
</dbReference>
<evidence type="ECO:0000259" key="1">
    <source>
        <dbReference type="SMART" id="SM00642"/>
    </source>
</evidence>
<dbReference type="OrthoDB" id="9043248at2"/>
<dbReference type="InterPro" id="IPR006047">
    <property type="entry name" value="GH13_cat_dom"/>
</dbReference>
<dbReference type="Proteomes" id="UP000002218">
    <property type="component" value="Chromosome"/>
</dbReference>
<dbReference type="PANTHER" id="PTHR10357">
    <property type="entry name" value="ALPHA-AMYLASE FAMILY MEMBER"/>
    <property type="match status" value="1"/>
</dbReference>
<dbReference type="EMBL" id="CP001737">
    <property type="protein sequence ID" value="ACV78080.1"/>
    <property type="molecule type" value="Genomic_DNA"/>
</dbReference>
<protein>
    <submittedName>
        <fullName evidence="2">Alpha amylase catalytic region</fullName>
    </submittedName>
</protein>
<feature type="domain" description="Glycosyl hydrolase family 13 catalytic" evidence="1">
    <location>
        <begin position="95"/>
        <end position="528"/>
    </location>
</feature>
<dbReference type="KEGG" id="nml:Namu_1690"/>
<evidence type="ECO:0000313" key="2">
    <source>
        <dbReference type="EMBL" id="ACV78080.1"/>
    </source>
</evidence>
<dbReference type="STRING" id="479431.Namu_1690"/>
<dbReference type="eggNOG" id="COG0366">
    <property type="taxonomic scope" value="Bacteria"/>
</dbReference>